<dbReference type="InterPro" id="IPR015500">
    <property type="entry name" value="Peptidase_S8_subtilisin-rel"/>
</dbReference>
<dbReference type="GO" id="GO:0004252">
    <property type="term" value="F:serine-type endopeptidase activity"/>
    <property type="evidence" value="ECO:0007669"/>
    <property type="project" value="UniProtKB-UniRule"/>
</dbReference>
<dbReference type="PROSITE" id="PS51892">
    <property type="entry name" value="SUBTILASE"/>
    <property type="match status" value="1"/>
</dbReference>
<feature type="active site" description="Charge relay system" evidence="5">
    <location>
        <position position="460"/>
    </location>
</feature>
<dbReference type="OrthoDB" id="5405281at2"/>
<dbReference type="InterPro" id="IPR050131">
    <property type="entry name" value="Peptidase_S8_subtilisin-like"/>
</dbReference>
<dbReference type="InterPro" id="IPR036852">
    <property type="entry name" value="Peptidase_S8/S53_dom_sf"/>
</dbReference>
<dbReference type="CDD" id="cd05561">
    <property type="entry name" value="Peptidases_S8_4"/>
    <property type="match status" value="1"/>
</dbReference>
<feature type="compositionally biased region" description="Basic and acidic residues" evidence="6">
    <location>
        <begin position="84"/>
        <end position="96"/>
    </location>
</feature>
<accession>A0A2U8W696</accession>
<dbReference type="InterPro" id="IPR023827">
    <property type="entry name" value="Peptidase_S8_Asp-AS"/>
</dbReference>
<evidence type="ECO:0000256" key="4">
    <source>
        <dbReference type="ARBA" id="ARBA00022825"/>
    </source>
</evidence>
<feature type="active site" description="Charge relay system" evidence="5">
    <location>
        <position position="306"/>
    </location>
</feature>
<evidence type="ECO:0000256" key="1">
    <source>
        <dbReference type="ARBA" id="ARBA00011073"/>
    </source>
</evidence>
<sequence>MREPFDTLPSRAGPLGRLAAILLLLAGGLAPAAAQTRPGAVLDRGVPSRGGYGGGPTIGLPGLIGIVPRLIPPPRAVVEEEDEPPPRRRPEAERPARRPSQVRAVPESRPPPPRRQAAPEPVRRTPKLAPKLVTKPPGPPPARPAPRHVAAPAPVQAASAEPGEVPGEVLFALRPGAGALRTILTRQRLDLVSSDTFTLVPVTLHRARIRGGRSVGSVVAALAQDRQVETAQANHAYSLVGAAPTFASVQYAAAKLRLDEAHRAATGRDVAVAVIDSGVDEAHPALLGAVAERYDALGKAGPPHPHGTAIAGILGARAQLASAAPEARLLAARAFSAETASGAQGTTLHILRSIDWAARTKARVVNMSFAGPRDEALARFLAAGTRGGTVYVAAAGNAGPDAPPLYPAADPNVIAVTATDAEDRLFPAANRGAHVCVAAPGVEVLVAAPAGAYGFSSGTSMAAAQVSGIVALMLQARPALSPGEVRSALARGARDLGAPGPDPEFGAGFADAENVLRALPAPEVAAQQASGGMSATPARDPGQESP</sequence>
<evidence type="ECO:0000256" key="5">
    <source>
        <dbReference type="PROSITE-ProRule" id="PRU01240"/>
    </source>
</evidence>
<evidence type="ECO:0000313" key="8">
    <source>
        <dbReference type="EMBL" id="AWN40902.1"/>
    </source>
</evidence>
<organism evidence="8 9">
    <name type="scientific">Methylobacterium durans</name>
    <dbReference type="NCBI Taxonomy" id="2202825"/>
    <lineage>
        <taxon>Bacteria</taxon>
        <taxon>Pseudomonadati</taxon>
        <taxon>Pseudomonadota</taxon>
        <taxon>Alphaproteobacteria</taxon>
        <taxon>Hyphomicrobiales</taxon>
        <taxon>Methylobacteriaceae</taxon>
        <taxon>Methylobacterium</taxon>
    </lineage>
</organism>
<dbReference type="AlphaFoldDB" id="A0A2U8W696"/>
<keyword evidence="2 5" id="KW-0645">Protease</keyword>
<feature type="compositionally biased region" description="Low complexity" evidence="6">
    <location>
        <begin position="98"/>
        <end position="107"/>
    </location>
</feature>
<keyword evidence="9" id="KW-1185">Reference proteome</keyword>
<dbReference type="InterPro" id="IPR000209">
    <property type="entry name" value="Peptidase_S8/S53_dom"/>
</dbReference>
<keyword evidence="3 5" id="KW-0378">Hydrolase</keyword>
<dbReference type="GO" id="GO:0006508">
    <property type="term" value="P:proteolysis"/>
    <property type="evidence" value="ECO:0007669"/>
    <property type="project" value="UniProtKB-KW"/>
</dbReference>
<dbReference type="PROSITE" id="PS00137">
    <property type="entry name" value="SUBTILASE_HIS"/>
    <property type="match status" value="1"/>
</dbReference>
<evidence type="ECO:0000259" key="7">
    <source>
        <dbReference type="Pfam" id="PF00082"/>
    </source>
</evidence>
<dbReference type="SUPFAM" id="SSF52743">
    <property type="entry name" value="Subtilisin-like"/>
    <property type="match status" value="1"/>
</dbReference>
<dbReference type="KEGG" id="mets:DK389_10670"/>
<evidence type="ECO:0000256" key="6">
    <source>
        <dbReference type="SAM" id="MobiDB-lite"/>
    </source>
</evidence>
<proteinExistence type="inferred from homology"/>
<dbReference type="Gene3D" id="3.40.50.200">
    <property type="entry name" value="Peptidase S8/S53 domain"/>
    <property type="match status" value="1"/>
</dbReference>
<dbReference type="PRINTS" id="PR00723">
    <property type="entry name" value="SUBTILISIN"/>
</dbReference>
<feature type="region of interest" description="Disordered" evidence="6">
    <location>
        <begin position="520"/>
        <end position="546"/>
    </location>
</feature>
<dbReference type="RefSeq" id="WP_109889453.1">
    <property type="nucleotide sequence ID" value="NZ_CP029550.1"/>
</dbReference>
<feature type="compositionally biased region" description="Low complexity" evidence="6">
    <location>
        <begin position="147"/>
        <end position="161"/>
    </location>
</feature>
<dbReference type="Pfam" id="PF00082">
    <property type="entry name" value="Peptidase_S8"/>
    <property type="match status" value="1"/>
</dbReference>
<dbReference type="Proteomes" id="UP000245926">
    <property type="component" value="Chromosome"/>
</dbReference>
<dbReference type="InterPro" id="IPR022398">
    <property type="entry name" value="Peptidase_S8_His-AS"/>
</dbReference>
<feature type="domain" description="Peptidase S8/S53" evidence="7">
    <location>
        <begin position="267"/>
        <end position="508"/>
    </location>
</feature>
<reference evidence="9" key="1">
    <citation type="submission" date="2018-05" db="EMBL/GenBank/DDBJ databases">
        <title>Complete Genome Sequence of Methylobacterium sp. 17SD2-17.</title>
        <authorList>
            <person name="Srinivasan S."/>
        </authorList>
    </citation>
    <scope>NUCLEOTIDE SEQUENCE [LARGE SCALE GENOMIC DNA]</scope>
    <source>
        <strain evidence="9">17SD2-17</strain>
    </source>
</reference>
<evidence type="ECO:0000256" key="3">
    <source>
        <dbReference type="ARBA" id="ARBA00022801"/>
    </source>
</evidence>
<evidence type="ECO:0000313" key="9">
    <source>
        <dbReference type="Proteomes" id="UP000245926"/>
    </source>
</evidence>
<feature type="active site" description="Charge relay system" evidence="5">
    <location>
        <position position="276"/>
    </location>
</feature>
<evidence type="ECO:0000256" key="2">
    <source>
        <dbReference type="ARBA" id="ARBA00022670"/>
    </source>
</evidence>
<gene>
    <name evidence="8" type="ORF">DK389_10670</name>
</gene>
<dbReference type="PANTHER" id="PTHR43806">
    <property type="entry name" value="PEPTIDASE S8"/>
    <property type="match status" value="1"/>
</dbReference>
<dbReference type="EMBL" id="CP029550">
    <property type="protein sequence ID" value="AWN40902.1"/>
    <property type="molecule type" value="Genomic_DNA"/>
</dbReference>
<name>A0A2U8W696_9HYPH</name>
<keyword evidence="4 5" id="KW-0720">Serine protease</keyword>
<dbReference type="PROSITE" id="PS00136">
    <property type="entry name" value="SUBTILASE_ASP"/>
    <property type="match status" value="1"/>
</dbReference>
<protein>
    <submittedName>
        <fullName evidence="8">Peptidase S8</fullName>
    </submittedName>
</protein>
<comment type="similarity">
    <text evidence="1 5">Belongs to the peptidase S8 family.</text>
</comment>
<dbReference type="PANTHER" id="PTHR43806:SF11">
    <property type="entry name" value="CEREVISIN-RELATED"/>
    <property type="match status" value="1"/>
</dbReference>
<feature type="region of interest" description="Disordered" evidence="6">
    <location>
        <begin position="76"/>
        <end position="161"/>
    </location>
</feature>